<feature type="compositionally biased region" description="Low complexity" evidence="1">
    <location>
        <begin position="969"/>
        <end position="981"/>
    </location>
</feature>
<dbReference type="Gene3D" id="1.20.900.10">
    <property type="entry name" value="Dbl homology (DH) domain"/>
    <property type="match status" value="1"/>
</dbReference>
<organism evidence="4 5">
    <name type="scientific">Mytilus galloprovincialis</name>
    <name type="common">Mediterranean mussel</name>
    <dbReference type="NCBI Taxonomy" id="29158"/>
    <lineage>
        <taxon>Eukaryota</taxon>
        <taxon>Metazoa</taxon>
        <taxon>Spiralia</taxon>
        <taxon>Lophotrochozoa</taxon>
        <taxon>Mollusca</taxon>
        <taxon>Bivalvia</taxon>
        <taxon>Autobranchia</taxon>
        <taxon>Pteriomorphia</taxon>
        <taxon>Mytilida</taxon>
        <taxon>Mytiloidea</taxon>
        <taxon>Mytilidae</taxon>
        <taxon>Mytilinae</taxon>
        <taxon>Mytilus</taxon>
    </lineage>
</organism>
<evidence type="ECO:0000259" key="3">
    <source>
        <dbReference type="PROSITE" id="PS50010"/>
    </source>
</evidence>
<feature type="region of interest" description="Disordered" evidence="1">
    <location>
        <begin position="969"/>
        <end position="1010"/>
    </location>
</feature>
<dbReference type="EMBL" id="UYJE01008235">
    <property type="protein sequence ID" value="VDI62155.1"/>
    <property type="molecule type" value="Genomic_DNA"/>
</dbReference>
<dbReference type="PROSITE" id="PS50003">
    <property type="entry name" value="PH_DOMAIN"/>
    <property type="match status" value="1"/>
</dbReference>
<evidence type="ECO:0000259" key="2">
    <source>
        <dbReference type="PROSITE" id="PS50003"/>
    </source>
</evidence>
<dbReference type="SMART" id="SM00325">
    <property type="entry name" value="RhoGEF"/>
    <property type="match status" value="1"/>
</dbReference>
<name>A0A8B6GCF1_MYTGA</name>
<dbReference type="CDD" id="cd13245">
    <property type="entry name" value="PH_PLEKHG7"/>
    <property type="match status" value="1"/>
</dbReference>
<feature type="domain" description="PH" evidence="2">
    <location>
        <begin position="822"/>
        <end position="950"/>
    </location>
</feature>
<dbReference type="AlphaFoldDB" id="A0A8B6GCF1"/>
<feature type="domain" description="DH" evidence="3">
    <location>
        <begin position="574"/>
        <end position="768"/>
    </location>
</feature>
<dbReference type="Pfam" id="PF16652">
    <property type="entry name" value="PH_13"/>
    <property type="match status" value="1"/>
</dbReference>
<sequence length="1010" mass="116454">MGSYVDDLVFIQEPDNYSDGSCYSQTRRFDRFSTRTLPVRRKRYHSYDKSYVHNDNTPRQNSIYPHEPCCYNRSPSKRKRDLFSKRRSYSSSSLPTRVASAPCELSSMAECDENETDVDLFDMDQKQSDSTCSSSRHSSIDSCYSELSSLPDRRRSSCNSCCSGIDGGIYSVFDIVGESFEARFPWQRDVATQCNIVIDCNRDSSYSRRCSGQNLLDSPTSQQLLRRKKLGQRPHSIGCVENELHDEELLRVRFEHSQQPRKSDSCLQVSPRSQRRRSSPFYLDDFGSGSVSDLGSISEIPDFERENSIITDGEVSSLCRELRQIAINVQYENETISILPSPRVSPLMFLDRPEKLNGDEDKDAFITLRHHSRFLRVPKKMQEFGLTVKVFGQDDVHEKMWGSISDISRRGRRSAIVDMKNFGDVSPSTLSPEVSPCNSCDEGDNASNLAERIRRRRSSVEMNMSVYPGDLLVQDDPHKKLLKRNTISDFYPTKNGTTTLTDDSKKRQSFSLLKLMKTRSKESLPRLEDILSQITPSEFKDNHLTAYKTLHWSDLVASSDKQQDEITIPDNERKRREAVWELFKSECVFLIDHLMVLKHCFMEPLKKVQVEGHLMFAEPHDIFGNLDELCYVSYTFCKDFISALVKDMSSTDFGSTNVLVRAFERFTTHSRDGGVYHTYCLNYVNALGYLDQLRRHDDFADFEKWCTSDQRCNRLQLNDLLVAPMQHCTKFPLLLLNIRKYTQNSTEQELLSELREKVEFSLKKMEDKLKWVKNYERLQDIQSQLVWPSISDIDPRALIPDFLKTRLSRQPCERLICSPGRQLVHEGFLTLVDSAKSNEMYVFLFDDILLITKPKKLQRKKHSLDSNYMKMQTMSTVDKGTYVVIKQPMSLDRLSLHDIGHAEAVANGLKNAFVLVQISRYQQVIGVYTFQCPNEMMKVKWMDKMTEARAKIVSGPTKNYSFLDKFKQSIASPPRSPPISSDYLKTRRARRPQSLKSSHGKSLSMDAVYL</sequence>
<dbReference type="SMART" id="SM00233">
    <property type="entry name" value="PH"/>
    <property type="match status" value="1"/>
</dbReference>
<dbReference type="SUPFAM" id="SSF48065">
    <property type="entry name" value="DBL homology domain (DH-domain)"/>
    <property type="match status" value="1"/>
</dbReference>
<dbReference type="InterPro" id="IPR001849">
    <property type="entry name" value="PH_domain"/>
</dbReference>
<dbReference type="Gene3D" id="2.30.29.30">
    <property type="entry name" value="Pleckstrin-homology domain (PH domain)/Phosphotyrosine-binding domain (PTB)"/>
    <property type="match status" value="1"/>
</dbReference>
<evidence type="ECO:0000313" key="5">
    <source>
        <dbReference type="Proteomes" id="UP000596742"/>
    </source>
</evidence>
<dbReference type="InterPro" id="IPR000219">
    <property type="entry name" value="DH_dom"/>
</dbReference>
<dbReference type="Pfam" id="PF00621">
    <property type="entry name" value="RhoGEF"/>
    <property type="match status" value="1"/>
</dbReference>
<proteinExistence type="predicted"/>
<dbReference type="PROSITE" id="PS50010">
    <property type="entry name" value="DH_2"/>
    <property type="match status" value="1"/>
</dbReference>
<comment type="caution">
    <text evidence="4">The sequence shown here is derived from an EMBL/GenBank/DDBJ whole genome shotgun (WGS) entry which is preliminary data.</text>
</comment>
<protein>
    <recommendedName>
        <fullName evidence="6">Pleckstrin homology domain-containing family G member 7</fullName>
    </recommendedName>
</protein>
<evidence type="ECO:0000313" key="4">
    <source>
        <dbReference type="EMBL" id="VDI62155.1"/>
    </source>
</evidence>
<dbReference type="InterPro" id="IPR035899">
    <property type="entry name" value="DBL_dom_sf"/>
</dbReference>
<evidence type="ECO:0000256" key="1">
    <source>
        <dbReference type="SAM" id="MobiDB-lite"/>
    </source>
</evidence>
<dbReference type="InterPro" id="IPR011993">
    <property type="entry name" value="PH-like_dom_sf"/>
</dbReference>
<feature type="region of interest" description="Disordered" evidence="1">
    <location>
        <begin position="261"/>
        <end position="281"/>
    </location>
</feature>
<reference evidence="4" key="1">
    <citation type="submission" date="2018-11" db="EMBL/GenBank/DDBJ databases">
        <authorList>
            <person name="Alioto T."/>
            <person name="Alioto T."/>
        </authorList>
    </citation>
    <scope>NUCLEOTIDE SEQUENCE</scope>
</reference>
<keyword evidence="5" id="KW-1185">Reference proteome</keyword>
<dbReference type="PANTHER" id="PTHR13217:SF6">
    <property type="entry name" value="PLECKSTRIN HOMOLOGY DOMAIN-CONTAINING FAMILY G MEMBER 7"/>
    <property type="match status" value="1"/>
</dbReference>
<accession>A0A8B6GCF1</accession>
<dbReference type="Proteomes" id="UP000596742">
    <property type="component" value="Unassembled WGS sequence"/>
</dbReference>
<dbReference type="PANTHER" id="PTHR13217">
    <property type="entry name" value="PLECKSTRIN HOMOLOGY DOMAIN-CONTAINING FAMILY G MEMBER 7"/>
    <property type="match status" value="1"/>
</dbReference>
<evidence type="ECO:0008006" key="6">
    <source>
        <dbReference type="Google" id="ProtNLM"/>
    </source>
</evidence>
<gene>
    <name evidence="4" type="ORF">MGAL_10B021233</name>
</gene>
<dbReference type="OrthoDB" id="5585231at2759"/>
<dbReference type="GO" id="GO:0007266">
    <property type="term" value="P:Rho protein signal transduction"/>
    <property type="evidence" value="ECO:0007669"/>
    <property type="project" value="TreeGrafter"/>
</dbReference>
<dbReference type="InterPro" id="IPR040181">
    <property type="entry name" value="PKHG5/7"/>
</dbReference>
<dbReference type="SUPFAM" id="SSF50729">
    <property type="entry name" value="PH domain-like"/>
    <property type="match status" value="1"/>
</dbReference>
<dbReference type="GO" id="GO:0005085">
    <property type="term" value="F:guanyl-nucleotide exchange factor activity"/>
    <property type="evidence" value="ECO:0007669"/>
    <property type="project" value="InterPro"/>
</dbReference>